<gene>
    <name evidence="2" type="ORF">PGTUg99_022832</name>
</gene>
<feature type="region of interest" description="Disordered" evidence="1">
    <location>
        <begin position="81"/>
        <end position="102"/>
    </location>
</feature>
<dbReference type="Proteomes" id="UP000325313">
    <property type="component" value="Unassembled WGS sequence"/>
</dbReference>
<comment type="caution">
    <text evidence="2">The sequence shown here is derived from an EMBL/GenBank/DDBJ whole genome shotgun (WGS) entry which is preliminary data.</text>
</comment>
<organism evidence="2 3">
    <name type="scientific">Puccinia graminis f. sp. tritici</name>
    <dbReference type="NCBI Taxonomy" id="56615"/>
    <lineage>
        <taxon>Eukaryota</taxon>
        <taxon>Fungi</taxon>
        <taxon>Dikarya</taxon>
        <taxon>Basidiomycota</taxon>
        <taxon>Pucciniomycotina</taxon>
        <taxon>Pucciniomycetes</taxon>
        <taxon>Pucciniales</taxon>
        <taxon>Pucciniaceae</taxon>
        <taxon>Puccinia</taxon>
    </lineage>
</organism>
<evidence type="ECO:0000313" key="2">
    <source>
        <dbReference type="EMBL" id="KAA1120687.1"/>
    </source>
</evidence>
<reference evidence="2 3" key="1">
    <citation type="submission" date="2019-05" db="EMBL/GenBank/DDBJ databases">
        <title>Emergence of the Ug99 lineage of the wheat stem rust pathogen through somatic hybridization.</title>
        <authorList>
            <person name="Li F."/>
            <person name="Upadhyaya N.M."/>
            <person name="Sperschneider J."/>
            <person name="Matny O."/>
            <person name="Nguyen-Phuc H."/>
            <person name="Mago R."/>
            <person name="Raley C."/>
            <person name="Miller M.E."/>
            <person name="Silverstein K.A.T."/>
            <person name="Henningsen E."/>
            <person name="Hirsch C.D."/>
            <person name="Visser B."/>
            <person name="Pretorius Z.A."/>
            <person name="Steffenson B.J."/>
            <person name="Schwessinger B."/>
            <person name="Dodds P.N."/>
            <person name="Figueroa M."/>
        </authorList>
    </citation>
    <scope>NUCLEOTIDE SEQUENCE [LARGE SCALE GENOMIC DNA]</scope>
    <source>
        <strain evidence="2 3">Ug99</strain>
    </source>
</reference>
<proteinExistence type="predicted"/>
<evidence type="ECO:0000256" key="1">
    <source>
        <dbReference type="SAM" id="MobiDB-lite"/>
    </source>
</evidence>
<name>A0A5B0R581_PUCGR</name>
<evidence type="ECO:0000313" key="3">
    <source>
        <dbReference type="Proteomes" id="UP000325313"/>
    </source>
</evidence>
<dbReference type="EMBL" id="VDEP01000242">
    <property type="protein sequence ID" value="KAA1120687.1"/>
    <property type="molecule type" value="Genomic_DNA"/>
</dbReference>
<protein>
    <submittedName>
        <fullName evidence="2">Uncharacterized protein</fullName>
    </submittedName>
</protein>
<accession>A0A5B0R581</accession>
<dbReference type="AlphaFoldDB" id="A0A5B0R581"/>
<sequence>MMNDGPRLEIHDSRACGLNVPDRSSTPHNLLRPLIRASFPCYDEGVSWARTHICEVVGPYEWLSNHFNQGEHLDQALTVPSLAGRQGRGRRPASFSEGPIKY</sequence>